<gene>
    <name evidence="1" type="ORF">WH47_05037</name>
</gene>
<evidence type="ECO:0000313" key="2">
    <source>
        <dbReference type="Proteomes" id="UP000053825"/>
    </source>
</evidence>
<reference evidence="1 2" key="1">
    <citation type="submission" date="2015-07" db="EMBL/GenBank/DDBJ databases">
        <title>The genome of Habropoda laboriosa.</title>
        <authorList>
            <person name="Pan H."/>
            <person name="Kapheim K."/>
        </authorList>
    </citation>
    <scope>NUCLEOTIDE SEQUENCE [LARGE SCALE GENOMIC DNA]</scope>
    <source>
        <strain evidence="1">0110345459</strain>
    </source>
</reference>
<dbReference type="AlphaFoldDB" id="A0A0L7QW03"/>
<organism evidence="1 2">
    <name type="scientific">Habropoda laboriosa</name>
    <dbReference type="NCBI Taxonomy" id="597456"/>
    <lineage>
        <taxon>Eukaryota</taxon>
        <taxon>Metazoa</taxon>
        <taxon>Ecdysozoa</taxon>
        <taxon>Arthropoda</taxon>
        <taxon>Hexapoda</taxon>
        <taxon>Insecta</taxon>
        <taxon>Pterygota</taxon>
        <taxon>Neoptera</taxon>
        <taxon>Endopterygota</taxon>
        <taxon>Hymenoptera</taxon>
        <taxon>Apocrita</taxon>
        <taxon>Aculeata</taxon>
        <taxon>Apoidea</taxon>
        <taxon>Anthophila</taxon>
        <taxon>Apidae</taxon>
        <taxon>Habropoda</taxon>
    </lineage>
</organism>
<proteinExistence type="predicted"/>
<dbReference type="Pfam" id="PF24664">
    <property type="entry name" value="Monjiviricetes_fusion"/>
    <property type="match status" value="1"/>
</dbReference>
<protein>
    <submittedName>
        <fullName evidence="1">Uncharacterized protein</fullName>
    </submittedName>
</protein>
<dbReference type="Proteomes" id="UP000053825">
    <property type="component" value="Unassembled WGS sequence"/>
</dbReference>
<evidence type="ECO:0000313" key="1">
    <source>
        <dbReference type="EMBL" id="KOC62792.1"/>
    </source>
</evidence>
<dbReference type="EMBL" id="KQ414718">
    <property type="protein sequence ID" value="KOC62792.1"/>
    <property type="molecule type" value="Genomic_DNA"/>
</dbReference>
<keyword evidence="2" id="KW-1185">Reference proteome</keyword>
<name>A0A0L7QW03_9HYME</name>
<sequence length="177" mass="20158">MKGYHVVADNFFTIRFYDPHGTWNNIIVQAVVKISIKNYEATVKLSSNQIILQSGQHCELQTGSCLDSENRYTYWNTLPTDYCNFRKYDGKAERLSPKKRQGPTIYTVTSGETVFALTQTTSTTLCGFALMKTEHPKLFIIDVNKNGRFKPASAISVNNLDIFTYVNSKFIYVDRGL</sequence>
<accession>A0A0L7QW03</accession>